<organism evidence="1 2">
    <name type="scientific">Aduncisulcus paluster</name>
    <dbReference type="NCBI Taxonomy" id="2918883"/>
    <lineage>
        <taxon>Eukaryota</taxon>
        <taxon>Metamonada</taxon>
        <taxon>Carpediemonas-like organisms</taxon>
        <taxon>Aduncisulcus</taxon>
    </lineage>
</organism>
<dbReference type="Proteomes" id="UP001057375">
    <property type="component" value="Unassembled WGS sequence"/>
</dbReference>
<evidence type="ECO:0000313" key="1">
    <source>
        <dbReference type="EMBL" id="GKT33789.1"/>
    </source>
</evidence>
<comment type="caution">
    <text evidence="1">The sequence shown here is derived from an EMBL/GenBank/DDBJ whole genome shotgun (WGS) entry which is preliminary data.</text>
</comment>
<gene>
    <name evidence="1" type="ORF">ADUPG1_002640</name>
</gene>
<evidence type="ECO:0000313" key="2">
    <source>
        <dbReference type="Proteomes" id="UP001057375"/>
    </source>
</evidence>
<name>A0ABQ5KQS5_9EUKA</name>
<proteinExistence type="predicted"/>
<protein>
    <recommendedName>
        <fullName evidence="3">Ribosomal protein L32</fullName>
    </recommendedName>
</protein>
<reference evidence="1" key="1">
    <citation type="submission" date="2022-03" db="EMBL/GenBank/DDBJ databases">
        <title>Draft genome sequence of Aduncisulcus paluster, a free-living microaerophilic Fornicata.</title>
        <authorList>
            <person name="Yuyama I."/>
            <person name="Kume K."/>
            <person name="Tamura T."/>
            <person name="Inagaki Y."/>
            <person name="Hashimoto T."/>
        </authorList>
    </citation>
    <scope>NUCLEOTIDE SEQUENCE</scope>
    <source>
        <strain evidence="1">NY0171</strain>
    </source>
</reference>
<feature type="non-terminal residue" evidence="1">
    <location>
        <position position="95"/>
    </location>
</feature>
<dbReference type="EMBL" id="BQXS01003168">
    <property type="protein sequence ID" value="GKT33789.1"/>
    <property type="molecule type" value="Genomic_DNA"/>
</dbReference>
<keyword evidence="2" id="KW-1185">Reference proteome</keyword>
<evidence type="ECO:0008006" key="3">
    <source>
        <dbReference type="Google" id="ProtNLM"/>
    </source>
</evidence>
<sequence length="95" mass="10670">MWSKTPGYSQSAMQFTHFGLGKSKSFKKPARSLVFVLGKTFFNFKKCNSAVFICPKRKKPAIQGPDFFRDNTALAAKKQTFTIGINFQPIMHSTG</sequence>
<accession>A0ABQ5KQS5</accession>